<dbReference type="InterPro" id="IPR001544">
    <property type="entry name" value="Aminotrans_IV"/>
</dbReference>
<organism evidence="2 3">
    <name type="scientific">Trichormus variabilis NIES-23</name>
    <dbReference type="NCBI Taxonomy" id="1973479"/>
    <lineage>
        <taxon>Bacteria</taxon>
        <taxon>Bacillati</taxon>
        <taxon>Cyanobacteriota</taxon>
        <taxon>Cyanophyceae</taxon>
        <taxon>Nostocales</taxon>
        <taxon>Nostocaceae</taxon>
        <taxon>Trichormus</taxon>
    </lineage>
</organism>
<dbReference type="Gene3D" id="3.30.470.10">
    <property type="match status" value="1"/>
</dbReference>
<dbReference type="Pfam" id="PF01063">
    <property type="entry name" value="Aminotran_4"/>
    <property type="match status" value="1"/>
</dbReference>
<dbReference type="InterPro" id="IPR050571">
    <property type="entry name" value="Class-IV_PLP-Dep_Aminotrnsfr"/>
</dbReference>
<dbReference type="AlphaFoldDB" id="A0A1Z4KT71"/>
<evidence type="ECO:0000313" key="2">
    <source>
        <dbReference type="EMBL" id="BAY72235.1"/>
    </source>
</evidence>
<dbReference type="GO" id="GO:0005829">
    <property type="term" value="C:cytosol"/>
    <property type="evidence" value="ECO:0007669"/>
    <property type="project" value="TreeGrafter"/>
</dbReference>
<dbReference type="Gene3D" id="3.20.10.10">
    <property type="entry name" value="D-amino Acid Aminotransferase, subunit A, domain 2"/>
    <property type="match status" value="1"/>
</dbReference>
<dbReference type="SUPFAM" id="SSF56752">
    <property type="entry name" value="D-aminoacid aminotransferase-like PLP-dependent enzymes"/>
    <property type="match status" value="1"/>
</dbReference>
<name>A0A1Z4KT71_ANAVA</name>
<reference evidence="2 3" key="1">
    <citation type="submission" date="2017-06" db="EMBL/GenBank/DDBJ databases">
        <title>Genome sequencing of cyanobaciteial culture collection at National Institute for Environmental Studies (NIES).</title>
        <authorList>
            <person name="Hirose Y."/>
            <person name="Shimura Y."/>
            <person name="Fujisawa T."/>
            <person name="Nakamura Y."/>
            <person name="Kawachi M."/>
        </authorList>
    </citation>
    <scope>NUCLEOTIDE SEQUENCE [LARGE SCALE GENOMIC DNA]</scope>
    <source>
        <strain evidence="2 3">NIES-23</strain>
    </source>
</reference>
<dbReference type="Proteomes" id="UP000217507">
    <property type="component" value="Chromosome"/>
</dbReference>
<accession>A0A1Z4KT71</accession>
<dbReference type="PANTHER" id="PTHR42743:SF11">
    <property type="entry name" value="AMINODEOXYCHORISMATE LYASE"/>
    <property type="match status" value="1"/>
</dbReference>
<evidence type="ECO:0000256" key="1">
    <source>
        <dbReference type="ARBA" id="ARBA00009320"/>
    </source>
</evidence>
<dbReference type="EMBL" id="AP018216">
    <property type="protein sequence ID" value="BAY72235.1"/>
    <property type="molecule type" value="Genomic_DNA"/>
</dbReference>
<protein>
    <recommendedName>
        <fullName evidence="4">4-amino-4-deoxychorismate lyase</fullName>
    </recommendedName>
</protein>
<sequence length="263" mass="30346">MFWYNGKLINSQTLELDIYDPGLLYGTTIFTTLRVYGHSLDHTLTNWQAHCDRLHASIQSFAWEQPDWNRIRQGAEILLTNFPVLRITIFPDGREWIIGRYLPQNLLGIQKHGVSCTIAEPEIYRSLPSHKTGNYLSAWMAKTHAAKLDSQEAILVNTVGNWLETTTGNLWGWQNGTWWTPPLTEGILPGIGRQQLIHWLQTHQQTVQEEPWTSELVNGFEAIAYTNSVVEVIPIHTVYQPTESLQYDPYHPRLQELRKLFLA</sequence>
<gene>
    <name evidence="2" type="ORF">NIES23_50590</name>
</gene>
<dbReference type="GO" id="GO:0046394">
    <property type="term" value="P:carboxylic acid biosynthetic process"/>
    <property type="evidence" value="ECO:0007669"/>
    <property type="project" value="UniProtKB-ARBA"/>
</dbReference>
<dbReference type="InterPro" id="IPR043131">
    <property type="entry name" value="BCAT-like_N"/>
</dbReference>
<dbReference type="PANTHER" id="PTHR42743">
    <property type="entry name" value="AMINO-ACID AMINOTRANSFERASE"/>
    <property type="match status" value="1"/>
</dbReference>
<dbReference type="InterPro" id="IPR043132">
    <property type="entry name" value="BCAT-like_C"/>
</dbReference>
<dbReference type="GO" id="GO:0003824">
    <property type="term" value="F:catalytic activity"/>
    <property type="evidence" value="ECO:0007669"/>
    <property type="project" value="InterPro"/>
</dbReference>
<evidence type="ECO:0000313" key="3">
    <source>
        <dbReference type="Proteomes" id="UP000217507"/>
    </source>
</evidence>
<dbReference type="InterPro" id="IPR036038">
    <property type="entry name" value="Aminotransferase-like"/>
</dbReference>
<comment type="similarity">
    <text evidence="1">Belongs to the class-IV pyridoxal-phosphate-dependent aminotransferase family.</text>
</comment>
<evidence type="ECO:0008006" key="4">
    <source>
        <dbReference type="Google" id="ProtNLM"/>
    </source>
</evidence>
<proteinExistence type="inferred from homology"/>